<evidence type="ECO:0000313" key="2">
    <source>
        <dbReference type="Proteomes" id="UP001196413"/>
    </source>
</evidence>
<reference evidence="1" key="1">
    <citation type="submission" date="2021-06" db="EMBL/GenBank/DDBJ databases">
        <title>Parelaphostrongylus tenuis whole genome reference sequence.</title>
        <authorList>
            <person name="Garwood T.J."/>
            <person name="Larsen P.A."/>
            <person name="Fountain-Jones N.M."/>
            <person name="Garbe J.R."/>
            <person name="Macchietto M.G."/>
            <person name="Kania S.A."/>
            <person name="Gerhold R.W."/>
            <person name="Richards J.E."/>
            <person name="Wolf T.M."/>
        </authorList>
    </citation>
    <scope>NUCLEOTIDE SEQUENCE</scope>
    <source>
        <strain evidence="1">MNPRO001-30</strain>
        <tissue evidence="1">Meninges</tissue>
    </source>
</reference>
<keyword evidence="2" id="KW-1185">Reference proteome</keyword>
<evidence type="ECO:0000313" key="1">
    <source>
        <dbReference type="EMBL" id="KAJ1361218.1"/>
    </source>
</evidence>
<protein>
    <submittedName>
        <fullName evidence="1">Uncharacterized protein</fullName>
    </submittedName>
</protein>
<dbReference type="AlphaFoldDB" id="A0AAD5MSU5"/>
<comment type="caution">
    <text evidence="1">The sequence shown here is derived from an EMBL/GenBank/DDBJ whole genome shotgun (WGS) entry which is preliminary data.</text>
</comment>
<proteinExistence type="predicted"/>
<dbReference type="Proteomes" id="UP001196413">
    <property type="component" value="Unassembled WGS sequence"/>
</dbReference>
<accession>A0AAD5MSU5</accession>
<sequence>MFIKHNIQKLGSPSPIPYGLIQQINRQYSNFKERLTHKNPPTDLLNHITRKTVRIKKWTILLLPRDSEQKREYGKKSVVGTVLLIAKLMA</sequence>
<name>A0AAD5MSU5_PARTN</name>
<gene>
    <name evidence="1" type="ORF">KIN20_020417</name>
</gene>
<organism evidence="1 2">
    <name type="scientific">Parelaphostrongylus tenuis</name>
    <name type="common">Meningeal worm</name>
    <dbReference type="NCBI Taxonomy" id="148309"/>
    <lineage>
        <taxon>Eukaryota</taxon>
        <taxon>Metazoa</taxon>
        <taxon>Ecdysozoa</taxon>
        <taxon>Nematoda</taxon>
        <taxon>Chromadorea</taxon>
        <taxon>Rhabditida</taxon>
        <taxon>Rhabditina</taxon>
        <taxon>Rhabditomorpha</taxon>
        <taxon>Strongyloidea</taxon>
        <taxon>Metastrongylidae</taxon>
        <taxon>Parelaphostrongylus</taxon>
    </lineage>
</organism>
<dbReference type="EMBL" id="JAHQIW010004134">
    <property type="protein sequence ID" value="KAJ1361218.1"/>
    <property type="molecule type" value="Genomic_DNA"/>
</dbReference>